<dbReference type="InterPro" id="IPR003960">
    <property type="entry name" value="ATPase_AAA_CS"/>
</dbReference>
<evidence type="ECO:0000313" key="4">
    <source>
        <dbReference type="EMBL" id="CAD9678223.1"/>
    </source>
</evidence>
<name>A0A7S2WAW3_9STRA</name>
<protein>
    <recommendedName>
        <fullName evidence="3">AAA+ ATPase domain-containing protein</fullName>
    </recommendedName>
</protein>
<dbReference type="Pfam" id="PF17862">
    <property type="entry name" value="AAA_lid_3"/>
    <property type="match status" value="1"/>
</dbReference>
<gene>
    <name evidence="4" type="ORF">QSP1433_LOCUS6091</name>
</gene>
<dbReference type="InterPro" id="IPR041569">
    <property type="entry name" value="AAA_lid_3"/>
</dbReference>
<dbReference type="FunFam" id="3.40.50.300:FF:001440">
    <property type="entry name" value="ATPase, AAA family protein"/>
    <property type="match status" value="1"/>
</dbReference>
<dbReference type="PROSITE" id="PS00674">
    <property type="entry name" value="AAA"/>
    <property type="match status" value="2"/>
</dbReference>
<dbReference type="EMBL" id="HBHK01009765">
    <property type="protein sequence ID" value="CAD9678223.1"/>
    <property type="molecule type" value="Transcribed_RNA"/>
</dbReference>
<dbReference type="PANTHER" id="PTHR23077">
    <property type="entry name" value="AAA-FAMILY ATPASE"/>
    <property type="match status" value="1"/>
</dbReference>
<feature type="domain" description="AAA+ ATPase" evidence="3">
    <location>
        <begin position="504"/>
        <end position="646"/>
    </location>
</feature>
<feature type="domain" description="AAA+ ATPase" evidence="3">
    <location>
        <begin position="226"/>
        <end position="373"/>
    </location>
</feature>
<dbReference type="Gene3D" id="3.40.50.300">
    <property type="entry name" value="P-loop containing nucleotide triphosphate hydrolases"/>
    <property type="match status" value="2"/>
</dbReference>
<dbReference type="FunFam" id="3.40.50.300:FF:000061">
    <property type="entry name" value="ATPase family, AAA domain-containing 2"/>
    <property type="match status" value="1"/>
</dbReference>
<dbReference type="GO" id="GO:0016887">
    <property type="term" value="F:ATP hydrolysis activity"/>
    <property type="evidence" value="ECO:0007669"/>
    <property type="project" value="InterPro"/>
</dbReference>
<evidence type="ECO:0000259" key="3">
    <source>
        <dbReference type="SMART" id="SM00382"/>
    </source>
</evidence>
<proteinExistence type="predicted"/>
<keyword evidence="1" id="KW-0547">Nucleotide-binding</keyword>
<dbReference type="PANTHER" id="PTHR23077:SF117">
    <property type="entry name" value="AAA+ ATPASE DOMAIN-CONTAINING PROTEIN"/>
    <property type="match status" value="1"/>
</dbReference>
<dbReference type="SUPFAM" id="SSF52540">
    <property type="entry name" value="P-loop containing nucleoside triphosphate hydrolases"/>
    <property type="match status" value="2"/>
</dbReference>
<dbReference type="InterPro" id="IPR003593">
    <property type="entry name" value="AAA+_ATPase"/>
</dbReference>
<organism evidence="4">
    <name type="scientific">Mucochytrium quahogii</name>
    <dbReference type="NCBI Taxonomy" id="96639"/>
    <lineage>
        <taxon>Eukaryota</taxon>
        <taxon>Sar</taxon>
        <taxon>Stramenopiles</taxon>
        <taxon>Bigyra</taxon>
        <taxon>Labyrinthulomycetes</taxon>
        <taxon>Thraustochytrida</taxon>
        <taxon>Thraustochytriidae</taxon>
        <taxon>Mucochytrium</taxon>
    </lineage>
</organism>
<dbReference type="GO" id="GO:0005524">
    <property type="term" value="F:ATP binding"/>
    <property type="evidence" value="ECO:0007669"/>
    <property type="project" value="UniProtKB-KW"/>
</dbReference>
<sequence>MDDEHTLTLSFQPAHSLLRGTCIINDNTCRYIGIDHDDVVCLKEQNKPDLLARVVVAECQDWVVRVSDQNVRIDTRVELKTTPTKCESIFKVTKSKVTTAASVVLRIVDEFDDVVVLPRETCAREQVGHAIKCKLPIVPGCVISNPGRIVHSAVVVRTIPRGNVLFATQLSNVTFDEEETNIKVNTLESTPESERLTFDSTEKLRELVLWPTKYRSLFDMVHGLQCPPGILLHGPPGTGKTRSVLELSKELARLVPFRMFSFGLLDKSSGGVGSTEERLRHIFEQAREFVGRKGPTSRCIVFIDELDGICPKRENSNATDSRTVAQLLTLMDGLGGQDSRIVVLAATNLPDLLDPALRRAGRFEREILFPPPNQQERLEIICHFLRNSLDSPSDALVLKAPWLERVARTCVGFVGADIESLVQQALRHTNKGSIPTFDEFDRAKQSIGTASILRKRGFSPQDARDSTSGPARIGGYKEVKFELKKAIEWPTLHKDALQRLGLDPPRGIILYGPPGCSKTTIARSIATNAGFSFFLLSSADVYSPYVGDAEKTIREVFANARLALPAVVFFDEIDALVGKRAMSQGASENSTGVQGRVLSTMLNEMDGIQTSAGLLVLAATNRLDMIDDALLRPGRFDRLVHVPLPSEEDRREILDIHMEAIPLEGDRQETIKTLATQTEGLSGAELENCCREAAMTALRNGQQAVTIQDFSTT</sequence>
<dbReference type="InterPro" id="IPR050168">
    <property type="entry name" value="AAA_ATPase_domain"/>
</dbReference>
<evidence type="ECO:0000256" key="1">
    <source>
        <dbReference type="ARBA" id="ARBA00022741"/>
    </source>
</evidence>
<dbReference type="SMART" id="SM00382">
    <property type="entry name" value="AAA"/>
    <property type="match status" value="2"/>
</dbReference>
<dbReference type="Gene3D" id="1.10.8.60">
    <property type="match status" value="2"/>
</dbReference>
<dbReference type="Pfam" id="PF00004">
    <property type="entry name" value="AAA"/>
    <property type="match status" value="2"/>
</dbReference>
<dbReference type="InterPro" id="IPR027417">
    <property type="entry name" value="P-loop_NTPase"/>
</dbReference>
<reference evidence="4" key="1">
    <citation type="submission" date="2021-01" db="EMBL/GenBank/DDBJ databases">
        <authorList>
            <person name="Corre E."/>
            <person name="Pelletier E."/>
            <person name="Niang G."/>
            <person name="Scheremetjew M."/>
            <person name="Finn R."/>
            <person name="Kale V."/>
            <person name="Holt S."/>
            <person name="Cochrane G."/>
            <person name="Meng A."/>
            <person name="Brown T."/>
            <person name="Cohen L."/>
        </authorList>
    </citation>
    <scope>NUCLEOTIDE SEQUENCE</scope>
    <source>
        <strain evidence="4">NY070348D</strain>
    </source>
</reference>
<keyword evidence="2" id="KW-0067">ATP-binding</keyword>
<dbReference type="AlphaFoldDB" id="A0A7S2WAW3"/>
<evidence type="ECO:0000256" key="2">
    <source>
        <dbReference type="ARBA" id="ARBA00022840"/>
    </source>
</evidence>
<dbReference type="InterPro" id="IPR003959">
    <property type="entry name" value="ATPase_AAA_core"/>
</dbReference>
<accession>A0A7S2WAW3</accession>